<dbReference type="EMBL" id="CP025746">
    <property type="protein sequence ID" value="QAA32321.1"/>
    <property type="molecule type" value="Genomic_DNA"/>
</dbReference>
<keyword evidence="1" id="KW-0812">Transmembrane</keyword>
<keyword evidence="4" id="KW-1185">Reference proteome</keyword>
<proteinExistence type="predicted"/>
<dbReference type="InterPro" id="IPR025857">
    <property type="entry name" value="MacB_PCD"/>
</dbReference>
<dbReference type="Proteomes" id="UP000286268">
    <property type="component" value="Chromosome"/>
</dbReference>
<keyword evidence="1" id="KW-1133">Transmembrane helix</keyword>
<dbReference type="RefSeq" id="WP_128213108.1">
    <property type="nucleotide sequence ID" value="NZ_CP025746.1"/>
</dbReference>
<feature type="transmembrane region" description="Helical" evidence="1">
    <location>
        <begin position="7"/>
        <end position="28"/>
    </location>
</feature>
<name>A0A410DTF4_9CLOT</name>
<dbReference type="AlphaFoldDB" id="A0A410DTF4"/>
<evidence type="ECO:0000313" key="4">
    <source>
        <dbReference type="Proteomes" id="UP000286268"/>
    </source>
</evidence>
<evidence type="ECO:0000259" key="2">
    <source>
        <dbReference type="Pfam" id="PF12704"/>
    </source>
</evidence>
<accession>A0A410DTF4</accession>
<evidence type="ECO:0000313" key="3">
    <source>
        <dbReference type="EMBL" id="QAA32321.1"/>
    </source>
</evidence>
<feature type="domain" description="MacB-like periplasmic core" evidence="2">
    <location>
        <begin position="89"/>
        <end position="211"/>
    </location>
</feature>
<protein>
    <recommendedName>
        <fullName evidence="2">MacB-like periplasmic core domain-containing protein</fullName>
    </recommendedName>
</protein>
<reference evidence="3 4" key="1">
    <citation type="submission" date="2018-01" db="EMBL/GenBank/DDBJ databases">
        <title>Genome Sequencing and Assembly of Anaerobacter polyendosporus strain CT4.</title>
        <authorList>
            <person name="Tachaapaikoon C."/>
            <person name="Sutheeworapong S."/>
            <person name="Jenjaroenpun P."/>
            <person name="Wongsurawat T."/>
            <person name="Nookeaw I."/>
            <person name="Cheawchanlertfa P."/>
            <person name="Kosugi A."/>
            <person name="Cheevadhanarak S."/>
            <person name="Ratanakhanokchai K."/>
        </authorList>
    </citation>
    <scope>NUCLEOTIDE SEQUENCE [LARGE SCALE GENOMIC DNA]</scope>
    <source>
        <strain evidence="3 4">CT4</strain>
    </source>
</reference>
<dbReference type="KEGG" id="cmah:C1I91_12110"/>
<feature type="transmembrane region" description="Helical" evidence="1">
    <location>
        <begin position="241"/>
        <end position="261"/>
    </location>
</feature>
<feature type="transmembrane region" description="Helical" evidence="1">
    <location>
        <begin position="299"/>
        <end position="319"/>
    </location>
</feature>
<evidence type="ECO:0000256" key="1">
    <source>
        <dbReference type="SAM" id="Phobius"/>
    </source>
</evidence>
<sequence length="401" mass="45910">MKQKKIIKLNLTISVVGFITLLLVSLYLDINLNKSIPNIIEYKKIDSTGLSFTKLNELKDKYKEANFTGYSEAICKVRNKFDITPKKAEKTKLVLTDENFFTLYNYKFISGGKIDYLSVEKGDKIIVISDVLAVKLYKTLKVVGNEIEIDNATYKIIGVYKQDKSFIFNMSDDGYDRIFVPYTSYIADNMGKLTVDVFATNESRQNTSAKIRNKLVNILGGALSQYNSYSYILNKNINFQYLRILCFLIGLWLIVELIRILKKYVKSLALIFKENSKKYYVKDIISSNKIQLLTILSKISLILVCIIVIFMLAKFTVIIDPNYLPSDNVFDLKFYKDTIVKYAQLTNANEVGYSNVYNRYVTNINSAERSLLIGEIIFFAIALINIKGLRSMSTSELKGLE</sequence>
<dbReference type="Pfam" id="PF12704">
    <property type="entry name" value="MacB_PCD"/>
    <property type="match status" value="1"/>
</dbReference>
<gene>
    <name evidence="3" type="ORF">C1I91_12110</name>
</gene>
<keyword evidence="1" id="KW-0472">Membrane</keyword>
<feature type="transmembrane region" description="Helical" evidence="1">
    <location>
        <begin position="371"/>
        <end position="389"/>
    </location>
</feature>
<dbReference type="OrthoDB" id="1893987at2"/>
<organism evidence="3 4">
    <name type="scientific">Clostridium manihotivorum</name>
    <dbReference type="NCBI Taxonomy" id="2320868"/>
    <lineage>
        <taxon>Bacteria</taxon>
        <taxon>Bacillati</taxon>
        <taxon>Bacillota</taxon>
        <taxon>Clostridia</taxon>
        <taxon>Eubacteriales</taxon>
        <taxon>Clostridiaceae</taxon>
        <taxon>Clostridium</taxon>
    </lineage>
</organism>